<dbReference type="STRING" id="1798649.A3B13_03245"/>
<evidence type="ECO:0000256" key="1">
    <source>
        <dbReference type="SAM" id="Phobius"/>
    </source>
</evidence>
<evidence type="ECO:0000313" key="3">
    <source>
        <dbReference type="Proteomes" id="UP000176287"/>
    </source>
</evidence>
<name>A0A1G2CKM5_9BACT</name>
<keyword evidence="1" id="KW-1133">Transmembrane helix</keyword>
<dbReference type="Gene3D" id="3.30.420.40">
    <property type="match status" value="2"/>
</dbReference>
<accession>A0A1G2CKM5</accession>
<dbReference type="AlphaFoldDB" id="A0A1G2CKM5"/>
<protein>
    <recommendedName>
        <fullName evidence="4">SHS2 domain-containing protein</fullName>
    </recommendedName>
</protein>
<dbReference type="Proteomes" id="UP000176287">
    <property type="component" value="Unassembled WGS sequence"/>
</dbReference>
<evidence type="ECO:0000313" key="2">
    <source>
        <dbReference type="EMBL" id="OGZ01280.1"/>
    </source>
</evidence>
<keyword evidence="1" id="KW-0472">Membrane</keyword>
<feature type="transmembrane region" description="Helical" evidence="1">
    <location>
        <begin position="347"/>
        <end position="370"/>
    </location>
</feature>
<comment type="caution">
    <text evidence="2">The sequence shown here is derived from an EMBL/GenBank/DDBJ whole genome shotgun (WGS) entry which is preliminary data.</text>
</comment>
<sequence>MDTRKILSKLLSLLRAKTKIGGLEISDTDLRFAYFMDGSLVTAGLRLPPGIIEDGEIKNYEMLIEALKKFHETISPGFRDEKIINAVVTLGSVHVYTQVFSLPIMNDENLKEAVRLNINMISPFDLSQAYAGWQLINQDDKDLKIEILSAFAQKAFIDRLKSALAEAGFFAVAVESGTLSLTRLIREKGAEFKTEKPLLVLSADDRGLKFLIIRLGQLHFEYFQSWSDIRGEAKETSWEDFENAIERNLHQVLNFYGSHWHEPLTEIAVASNSLVEEMAKVVKDNFSMNVKELTLNFGQSLKREWYEAAGAAIRGEIPRFEDKDINLFEMTAQEEFHRMEVMNFIKFWEVLVYSSMGILLLFLISSYVFLANMGKSVESQSSFKLSAQQNEEIGALGTKIKDFNNSVTLLSNAQKSLKPKSHVLDKITSLMNKNGIAVDRLYFQASDLPVIFSGETDSQEQILNFKNAIAGDSSFSSVNLNLSDINQQEGAFYFAISFKVK</sequence>
<organism evidence="2 3">
    <name type="scientific">Candidatus Liptonbacteria bacterium RIFCSPLOWO2_01_FULL_45_15</name>
    <dbReference type="NCBI Taxonomy" id="1798649"/>
    <lineage>
        <taxon>Bacteria</taxon>
        <taxon>Candidatus Liptoniibacteriota</taxon>
    </lineage>
</organism>
<gene>
    <name evidence="2" type="ORF">A3B13_03245</name>
</gene>
<reference evidence="2 3" key="1">
    <citation type="journal article" date="2016" name="Nat. Commun.">
        <title>Thousands of microbial genomes shed light on interconnected biogeochemical processes in an aquifer system.</title>
        <authorList>
            <person name="Anantharaman K."/>
            <person name="Brown C.T."/>
            <person name="Hug L.A."/>
            <person name="Sharon I."/>
            <person name="Castelle C.J."/>
            <person name="Probst A.J."/>
            <person name="Thomas B.C."/>
            <person name="Singh A."/>
            <person name="Wilkins M.J."/>
            <person name="Karaoz U."/>
            <person name="Brodie E.L."/>
            <person name="Williams K.H."/>
            <person name="Hubbard S.S."/>
            <person name="Banfield J.F."/>
        </authorList>
    </citation>
    <scope>NUCLEOTIDE SEQUENCE [LARGE SCALE GENOMIC DNA]</scope>
</reference>
<dbReference type="Gene3D" id="3.30.1490.300">
    <property type="match status" value="1"/>
</dbReference>
<proteinExistence type="predicted"/>
<dbReference type="EMBL" id="MHKZ01000001">
    <property type="protein sequence ID" value="OGZ01280.1"/>
    <property type="molecule type" value="Genomic_DNA"/>
</dbReference>
<keyword evidence="1" id="KW-0812">Transmembrane</keyword>
<evidence type="ECO:0008006" key="4">
    <source>
        <dbReference type="Google" id="ProtNLM"/>
    </source>
</evidence>